<reference evidence="1 2" key="1">
    <citation type="submission" date="2023-07" db="EMBL/GenBank/DDBJ databases">
        <title>Sequencing the genomes of 1000 actinobacteria strains.</title>
        <authorList>
            <person name="Klenk H.-P."/>
        </authorList>
    </citation>
    <scope>NUCLEOTIDE SEQUENCE [LARGE SCALE GENOMIC DNA]</scope>
    <source>
        <strain evidence="1 2">DSM 44388</strain>
    </source>
</reference>
<keyword evidence="2" id="KW-1185">Reference proteome</keyword>
<dbReference type="InterPro" id="IPR029058">
    <property type="entry name" value="AB_hydrolase_fold"/>
</dbReference>
<protein>
    <recommendedName>
        <fullName evidence="3">PGAP1-like protein</fullName>
    </recommendedName>
</protein>
<name>A0ABT9PCN5_9ACTN</name>
<evidence type="ECO:0000313" key="2">
    <source>
        <dbReference type="Proteomes" id="UP001235712"/>
    </source>
</evidence>
<evidence type="ECO:0008006" key="3">
    <source>
        <dbReference type="Google" id="ProtNLM"/>
    </source>
</evidence>
<accession>A0ABT9PCN5</accession>
<dbReference type="EMBL" id="JAUSQZ010000001">
    <property type="protein sequence ID" value="MDP9830159.1"/>
    <property type="molecule type" value="Genomic_DNA"/>
</dbReference>
<comment type="caution">
    <text evidence="1">The sequence shown here is derived from an EMBL/GenBank/DDBJ whole genome shotgun (WGS) entry which is preliminary data.</text>
</comment>
<organism evidence="1 2">
    <name type="scientific">Kineosporia succinea</name>
    <dbReference type="NCBI Taxonomy" id="84632"/>
    <lineage>
        <taxon>Bacteria</taxon>
        <taxon>Bacillati</taxon>
        <taxon>Actinomycetota</taxon>
        <taxon>Actinomycetes</taxon>
        <taxon>Kineosporiales</taxon>
        <taxon>Kineosporiaceae</taxon>
        <taxon>Kineosporia</taxon>
    </lineage>
</organism>
<dbReference type="RefSeq" id="WP_307249067.1">
    <property type="nucleotide sequence ID" value="NZ_JAUSQZ010000001.1"/>
</dbReference>
<evidence type="ECO:0000313" key="1">
    <source>
        <dbReference type="EMBL" id="MDP9830159.1"/>
    </source>
</evidence>
<dbReference type="Proteomes" id="UP001235712">
    <property type="component" value="Unassembled WGS sequence"/>
</dbReference>
<dbReference type="SUPFAM" id="SSF53474">
    <property type="entry name" value="alpha/beta-Hydrolases"/>
    <property type="match status" value="1"/>
</dbReference>
<gene>
    <name evidence="1" type="ORF">J2S57_005908</name>
</gene>
<proteinExistence type="predicted"/>
<sequence length="1206" mass="131122">MADPELDEVPEPILDLARLVSVATIVEPALLRRVRLRLLPKLDAGAESELWFGPLVASASTSGITLRPEVSEQLRAQLTDHPQAPAARSIVLDLHQEHSALIRLEEKVIWAAITGDTRAVGDAMATVLASVTGPDGPDLLRWFRQAARRLPARALATDAAQETLRLATIVLERRIPPGLIGSRTFGLGAATFSAAASQLSLKISMDDAGLTFDSPSPSDPMEQRIELPDTDPPVLEVRWGDASQVVEASPGTSVALPRLGREVRLRTLAGRRYVVSVDAGRQPRHRPRQVISITLKNVALQAMAAVESAELESWLATPGVLGTRAFRTFSRNTANDVSELLTFLSDASRAWTSADAVVIHLAVSTRQGTHGPVLLDAQGRPGIQLADLIQLLRESRVGRLLLLLDTERAGTVLRDPSVLGLPPGWIVVTATGAVRESPNRQGFISPLRRQLEQYDPAKPYFSVRDLNDALERSLGHDEWDVHAVGDLLAPHPCLPNPSHGPLPPRQGLLEHWAPGDRTSEQPWRVIARSRIIQDLLREPPVADLILLTGSAWSGKSVLIDYLVAFGDREFADQHRASLREIPRSLRPPIGWADIAVYANGLDSDGVLHRIGQALGLESGHDDPGAIEVALAQRGHATGKTRIVVDALDDMLTHGFQETVETLALLSRVPGTHVVAVSRSSHPAASRLQRLGAVVLDVDEQVESDTVTVAYLTDLLTASETSPYLDDLPLARRLVRAVLAVTRADLARARGLVLFLADYARVVDPADQDFLIGLDAGYIDHQPVGDDPRHHDEVGSGISEVPEQLVAFTTSGPTPGLNPAERSRAGQDLRGWLLAASSETGLPPAKRETLLLDDWYVAIWPQHVMAPGLILSWARNYARKLRQQPEGSVLPPGRLAITMGEVWENRTDARLGGPAFSRARRLADSPQARLISQLSSSASLVLLIDENVHARLGNLERDAFVRYFVTARNGLRLPAWGTVPGGTEADIKALREALPPITILPGADHDQTGAAVLRADLEQATADGLVRAGASNRPPRIRLVTYDRLQRSKDQRRNSLTTTTLDQVGWYLSDSLIKRETDAHLAQSLSYGPEILIGHGLGSVLALEYLRQHPHRHIGLLLTTGSILGHPLVREKLPEPTFGIAEGIPPNVGRWVNVRDPADPVTSGGSDLRSIWFGIDEFTVDNGNSHHAVNRYLSSRVVGETLTRYLP</sequence>